<name>A0A6J6WVF9_9ZZZZ</name>
<dbReference type="SUPFAM" id="SSF158791">
    <property type="entry name" value="MgtE N-terminal domain-like"/>
    <property type="match status" value="1"/>
</dbReference>
<dbReference type="InterPro" id="IPR006669">
    <property type="entry name" value="MgtE_transporter"/>
</dbReference>
<accession>A0A6J6WVF9</accession>
<dbReference type="GO" id="GO:0015095">
    <property type="term" value="F:magnesium ion transmembrane transporter activity"/>
    <property type="evidence" value="ECO:0007669"/>
    <property type="project" value="InterPro"/>
</dbReference>
<protein>
    <submittedName>
        <fullName evidence="2">Unannotated protein</fullName>
    </submittedName>
</protein>
<feature type="domain" description="CBS" evidence="1">
    <location>
        <begin position="313"/>
        <end position="376"/>
    </location>
</feature>
<dbReference type="Pfam" id="PF03448">
    <property type="entry name" value="MgtE_N"/>
    <property type="match status" value="1"/>
</dbReference>
<proteinExistence type="predicted"/>
<evidence type="ECO:0000313" key="2">
    <source>
        <dbReference type="EMBL" id="CAB4788129.1"/>
    </source>
</evidence>
<dbReference type="AlphaFoldDB" id="A0A6J6WVF9"/>
<dbReference type="InterPro" id="IPR006668">
    <property type="entry name" value="Mg_transptr_MgtE_intracell_dom"/>
</dbReference>
<organism evidence="2">
    <name type="scientific">freshwater metagenome</name>
    <dbReference type="NCBI Taxonomy" id="449393"/>
    <lineage>
        <taxon>unclassified sequences</taxon>
        <taxon>metagenomes</taxon>
        <taxon>ecological metagenomes</taxon>
    </lineage>
</organism>
<sequence>MSVVFRIWPRRRPSRERARPASTIRFVTGHLISAAGLVGSVVRNQAGSEIGRIKDIVVRWDDAAYPQVTGLVIRVGRRITFLHATNIAEMTHSGVQLRSARLDLRDFVRRDGEIQLIDDLLDHQLIDVSGVRVVRSSDLYLASIVGTYRLVGVDVGLQSLMRRLGPARVRRKPTPSRVIDWSTIQPISRPGEPLRLGRTRQALHRLRPAELADLVEELGAAQRQAFVAALDPDVAAEMLEEMETEPLEDLLTDMPREQAANLLANMAPDEASEALREMDEEDREEVLEEMGHLVRNELALLLAYDEDTAGSMMTNVMVVVSLNTTVEQAIAKLGDFVEDRGDIDGVLIVDDSGRLIDDISLFELLLADRSATVGSLTGAPYPVTVHDKEHVDEVLERFVDSRGTSLVVVDDGGKPVGRILADDVIDALLEDHRLGRRSS</sequence>
<dbReference type="PANTHER" id="PTHR43773">
    <property type="entry name" value="MAGNESIUM TRANSPORTER MGTE"/>
    <property type="match status" value="1"/>
</dbReference>
<dbReference type="PROSITE" id="PS51371">
    <property type="entry name" value="CBS"/>
    <property type="match status" value="2"/>
</dbReference>
<reference evidence="2" key="1">
    <citation type="submission" date="2020-05" db="EMBL/GenBank/DDBJ databases">
        <authorList>
            <person name="Chiriac C."/>
            <person name="Salcher M."/>
            <person name="Ghai R."/>
            <person name="Kavagutti S V."/>
        </authorList>
    </citation>
    <scope>NUCLEOTIDE SEQUENCE</scope>
</reference>
<dbReference type="InterPro" id="IPR038076">
    <property type="entry name" value="MgtE_N_sf"/>
</dbReference>
<dbReference type="Pfam" id="PF00571">
    <property type="entry name" value="CBS"/>
    <property type="match status" value="2"/>
</dbReference>
<dbReference type="GO" id="GO:0016020">
    <property type="term" value="C:membrane"/>
    <property type="evidence" value="ECO:0007669"/>
    <property type="project" value="InterPro"/>
</dbReference>
<dbReference type="Gene3D" id="3.10.580.10">
    <property type="entry name" value="CBS-domain"/>
    <property type="match status" value="1"/>
</dbReference>
<dbReference type="InterPro" id="IPR000644">
    <property type="entry name" value="CBS_dom"/>
</dbReference>
<dbReference type="SMART" id="SM00924">
    <property type="entry name" value="MgtE_N"/>
    <property type="match status" value="1"/>
</dbReference>
<dbReference type="Gene3D" id="1.25.60.10">
    <property type="entry name" value="MgtE N-terminal domain-like"/>
    <property type="match status" value="1"/>
</dbReference>
<dbReference type="SUPFAM" id="SSF54631">
    <property type="entry name" value="CBS-domain pair"/>
    <property type="match status" value="1"/>
</dbReference>
<dbReference type="EMBL" id="CAFAAJ010000001">
    <property type="protein sequence ID" value="CAB4788129.1"/>
    <property type="molecule type" value="Genomic_DNA"/>
</dbReference>
<dbReference type="InterPro" id="IPR046342">
    <property type="entry name" value="CBS_dom_sf"/>
</dbReference>
<evidence type="ECO:0000259" key="1">
    <source>
        <dbReference type="PROSITE" id="PS51371"/>
    </source>
</evidence>
<gene>
    <name evidence="2" type="ORF">UFOPK3001_00001</name>
</gene>
<feature type="domain" description="CBS" evidence="1">
    <location>
        <begin position="378"/>
        <end position="434"/>
    </location>
</feature>
<dbReference type="SMART" id="SM00116">
    <property type="entry name" value="CBS"/>
    <property type="match status" value="2"/>
</dbReference>
<dbReference type="PANTHER" id="PTHR43773:SF1">
    <property type="entry name" value="MAGNESIUM TRANSPORTER MGTE"/>
    <property type="match status" value="1"/>
</dbReference>